<proteinExistence type="inferred from homology"/>
<evidence type="ECO:0000313" key="6">
    <source>
        <dbReference type="Proteomes" id="UP000257055"/>
    </source>
</evidence>
<evidence type="ECO:0000256" key="1">
    <source>
        <dbReference type="ARBA" id="ARBA00006611"/>
    </source>
</evidence>
<dbReference type="SUPFAM" id="SSF52540">
    <property type="entry name" value="P-loop containing nucleoside triphosphate hydrolases"/>
    <property type="match status" value="1"/>
</dbReference>
<sequence>MPKQLLASLLKQALHYNTSDIHIHPFKSGSLIRMRIAGKLYPFKTLSKEEAEKLILFLKFQSGLDIGEKRLPQSGSFEDQIHHEKIALRVSTLPDVSSSESLVLRLFRFNQFIPFLKSSLFPSESSNILKCCHNHTGLFLFSGSTGSGKSSSMYGLAKLFLSQKLQSIVTIEDPVEHLNEAFLQIAVNEKAGLTYSKLIRAVLRHDPDILIVGEIRDQETAEIVIRAALTGHLVLSTVHADSLSGVLTRLLEFGLPKNHLTQALLGISHQVLKQLYCPFCGENCSLFCTHLTEKRTVLYEHATQHETLLSLFSGENCTDGLSIEKQIQKGKCYGFF</sequence>
<keyword evidence="6" id="KW-1185">Reference proteome</keyword>
<dbReference type="GO" id="GO:0016887">
    <property type="term" value="F:ATP hydrolysis activity"/>
    <property type="evidence" value="ECO:0007669"/>
    <property type="project" value="TreeGrafter"/>
</dbReference>
<gene>
    <name evidence="5" type="ORF">UR08_05265</name>
</gene>
<keyword evidence="2" id="KW-0547">Nucleotide-binding</keyword>
<evidence type="ECO:0000256" key="3">
    <source>
        <dbReference type="ARBA" id="ARBA00022840"/>
    </source>
</evidence>
<protein>
    <submittedName>
        <fullName evidence="5">General secretion pathway protein GspE</fullName>
    </submittedName>
</protein>
<dbReference type="PROSITE" id="PS00662">
    <property type="entry name" value="T2SP_E"/>
    <property type="match status" value="1"/>
</dbReference>
<dbReference type="InterPro" id="IPR027417">
    <property type="entry name" value="P-loop_NTPase"/>
</dbReference>
<dbReference type="AlphaFoldDB" id="A0A3D8TV64"/>
<evidence type="ECO:0000259" key="4">
    <source>
        <dbReference type="PROSITE" id="PS00662"/>
    </source>
</evidence>
<dbReference type="InterPro" id="IPR001482">
    <property type="entry name" value="T2SS/T4SS_dom"/>
</dbReference>
<dbReference type="InterPro" id="IPR047667">
    <property type="entry name" value="ATPase_ComGA"/>
</dbReference>
<organism evidence="5 6">
    <name type="scientific">Listeria kieliensis</name>
    <dbReference type="NCBI Taxonomy" id="1621700"/>
    <lineage>
        <taxon>Bacteria</taxon>
        <taxon>Bacillati</taxon>
        <taxon>Bacillota</taxon>
        <taxon>Bacilli</taxon>
        <taxon>Bacillales</taxon>
        <taxon>Listeriaceae</taxon>
        <taxon>Listeria</taxon>
    </lineage>
</organism>
<dbReference type="Pfam" id="PF00437">
    <property type="entry name" value="T2SSE"/>
    <property type="match status" value="1"/>
</dbReference>
<dbReference type="GO" id="GO:0005886">
    <property type="term" value="C:plasma membrane"/>
    <property type="evidence" value="ECO:0007669"/>
    <property type="project" value="TreeGrafter"/>
</dbReference>
<keyword evidence="3" id="KW-0067">ATP-binding</keyword>
<comment type="caution">
    <text evidence="5">The sequence shown here is derived from an EMBL/GenBank/DDBJ whole genome shotgun (WGS) entry which is preliminary data.</text>
</comment>
<dbReference type="PANTHER" id="PTHR30258">
    <property type="entry name" value="TYPE II SECRETION SYSTEM PROTEIN GSPE-RELATED"/>
    <property type="match status" value="1"/>
</dbReference>
<evidence type="ECO:0000313" key="5">
    <source>
        <dbReference type="EMBL" id="RDX02908.1"/>
    </source>
</evidence>
<dbReference type="NCBIfam" id="NF041000">
    <property type="entry name" value="ATPase_ComGA"/>
    <property type="match status" value="1"/>
</dbReference>
<accession>A0A3D8TV64</accession>
<comment type="similarity">
    <text evidence="1">Belongs to the GSP E family.</text>
</comment>
<dbReference type="Gene3D" id="3.30.450.90">
    <property type="match status" value="1"/>
</dbReference>
<dbReference type="Gene3D" id="3.40.50.300">
    <property type="entry name" value="P-loop containing nucleotide triphosphate hydrolases"/>
    <property type="match status" value="1"/>
</dbReference>
<dbReference type="EMBL" id="LARY01000001">
    <property type="protein sequence ID" value="RDX02908.1"/>
    <property type="molecule type" value="Genomic_DNA"/>
</dbReference>
<name>A0A3D8TV64_9LIST</name>
<dbReference type="Proteomes" id="UP000257055">
    <property type="component" value="Unassembled WGS sequence"/>
</dbReference>
<dbReference type="RefSeq" id="WP_115752599.1">
    <property type="nucleotide sequence ID" value="NZ_LARY01000001.1"/>
</dbReference>
<dbReference type="GO" id="GO:0005524">
    <property type="term" value="F:ATP binding"/>
    <property type="evidence" value="ECO:0007669"/>
    <property type="project" value="UniProtKB-KW"/>
</dbReference>
<dbReference type="CDD" id="cd01129">
    <property type="entry name" value="PulE-GspE-like"/>
    <property type="match status" value="1"/>
</dbReference>
<dbReference type="PANTHER" id="PTHR30258:SF2">
    <property type="entry name" value="COMG OPERON PROTEIN 1"/>
    <property type="match status" value="1"/>
</dbReference>
<feature type="domain" description="Bacterial type II secretion system protein E" evidence="4">
    <location>
        <begin position="203"/>
        <end position="217"/>
    </location>
</feature>
<reference evidence="6" key="1">
    <citation type="submission" date="2015-04" db="EMBL/GenBank/DDBJ databases">
        <authorList>
            <person name="Schardt J."/>
            <person name="Mueller-Herbst S."/>
            <person name="Scherer S."/>
            <person name="Huptas C."/>
        </authorList>
    </citation>
    <scope>NUCLEOTIDE SEQUENCE [LARGE SCALE GENOMIC DNA]</scope>
    <source>
        <strain evidence="6">Kiel-L1</strain>
    </source>
</reference>
<evidence type="ECO:0000256" key="2">
    <source>
        <dbReference type="ARBA" id="ARBA00022741"/>
    </source>
</evidence>